<dbReference type="SUPFAM" id="SSF52540">
    <property type="entry name" value="P-loop containing nucleoside triphosphate hydrolases"/>
    <property type="match status" value="1"/>
</dbReference>
<reference evidence="11 12" key="1">
    <citation type="submission" date="2017-06" db="EMBL/GenBank/DDBJ databases">
        <authorList>
            <person name="Kim H.J."/>
            <person name="Triplett B.A."/>
        </authorList>
    </citation>
    <scope>NUCLEOTIDE SEQUENCE [LARGE SCALE GENOMIC DNA]</scope>
    <source>
        <strain evidence="11 12">SCA</strain>
    </source>
</reference>
<dbReference type="CDD" id="cd03214">
    <property type="entry name" value="ABC_Iron-Siderophores_B12_Hemin"/>
    <property type="match status" value="1"/>
</dbReference>
<dbReference type="Pfam" id="PF00005">
    <property type="entry name" value="ABC_tran"/>
    <property type="match status" value="1"/>
</dbReference>
<keyword evidence="5" id="KW-0547">Nucleotide-binding</keyword>
<keyword evidence="7" id="KW-0408">Iron</keyword>
<dbReference type="InterPro" id="IPR051535">
    <property type="entry name" value="Siderophore_ABC-ATPase"/>
</dbReference>
<keyword evidence="12" id="KW-1185">Reference proteome</keyword>
<evidence type="ECO:0000256" key="3">
    <source>
        <dbReference type="ARBA" id="ARBA00022475"/>
    </source>
</evidence>
<dbReference type="InterPro" id="IPR017871">
    <property type="entry name" value="ABC_transporter-like_CS"/>
</dbReference>
<dbReference type="GO" id="GO:0006826">
    <property type="term" value="P:iron ion transport"/>
    <property type="evidence" value="ECO:0007669"/>
    <property type="project" value="UniProtKB-KW"/>
</dbReference>
<name>A0A239HAB3_9FIRM</name>
<keyword evidence="3" id="KW-1003">Cell membrane</keyword>
<dbReference type="PROSITE" id="PS50893">
    <property type="entry name" value="ABC_TRANSPORTER_2"/>
    <property type="match status" value="1"/>
</dbReference>
<dbReference type="EMBL" id="FZOJ01000020">
    <property type="protein sequence ID" value="SNS77184.1"/>
    <property type="molecule type" value="Genomic_DNA"/>
</dbReference>
<dbReference type="PANTHER" id="PTHR42771">
    <property type="entry name" value="IRON(3+)-HYDROXAMATE IMPORT ATP-BINDING PROTEIN FHUC"/>
    <property type="match status" value="1"/>
</dbReference>
<evidence type="ECO:0000313" key="11">
    <source>
        <dbReference type="EMBL" id="SNS77184.1"/>
    </source>
</evidence>
<evidence type="ECO:0000256" key="9">
    <source>
        <dbReference type="ARBA" id="ARBA00023136"/>
    </source>
</evidence>
<dbReference type="InterPro" id="IPR027417">
    <property type="entry name" value="P-loop_NTPase"/>
</dbReference>
<dbReference type="PROSITE" id="PS00211">
    <property type="entry name" value="ABC_TRANSPORTER_1"/>
    <property type="match status" value="1"/>
</dbReference>
<evidence type="ECO:0000256" key="2">
    <source>
        <dbReference type="ARBA" id="ARBA00022448"/>
    </source>
</evidence>
<evidence type="ECO:0000256" key="8">
    <source>
        <dbReference type="ARBA" id="ARBA00023065"/>
    </source>
</evidence>
<dbReference type="RefSeq" id="WP_089284100.1">
    <property type="nucleotide sequence ID" value="NZ_FZOJ01000020.1"/>
</dbReference>
<dbReference type="InterPro" id="IPR003439">
    <property type="entry name" value="ABC_transporter-like_ATP-bd"/>
</dbReference>
<comment type="subcellular location">
    <subcellularLocation>
        <location evidence="1">Cell membrane</location>
        <topology evidence="1">Peripheral membrane protein</topology>
    </subcellularLocation>
</comment>
<feature type="domain" description="ABC transporter" evidence="10">
    <location>
        <begin position="1"/>
        <end position="237"/>
    </location>
</feature>
<evidence type="ECO:0000256" key="7">
    <source>
        <dbReference type="ARBA" id="ARBA00023004"/>
    </source>
</evidence>
<evidence type="ECO:0000259" key="10">
    <source>
        <dbReference type="PROSITE" id="PS50893"/>
    </source>
</evidence>
<keyword evidence="8" id="KW-0406">Ion transport</keyword>
<dbReference type="InterPro" id="IPR003593">
    <property type="entry name" value="AAA+_ATPase"/>
</dbReference>
<evidence type="ECO:0000256" key="6">
    <source>
        <dbReference type="ARBA" id="ARBA00022840"/>
    </source>
</evidence>
<dbReference type="GO" id="GO:0005524">
    <property type="term" value="F:ATP binding"/>
    <property type="evidence" value="ECO:0007669"/>
    <property type="project" value="UniProtKB-KW"/>
</dbReference>
<dbReference type="AlphaFoldDB" id="A0A239HAB3"/>
<keyword evidence="2" id="KW-0813">Transport</keyword>
<dbReference type="GO" id="GO:0005886">
    <property type="term" value="C:plasma membrane"/>
    <property type="evidence" value="ECO:0007669"/>
    <property type="project" value="UniProtKB-SubCell"/>
</dbReference>
<evidence type="ECO:0000313" key="12">
    <source>
        <dbReference type="Proteomes" id="UP000198304"/>
    </source>
</evidence>
<keyword evidence="9" id="KW-0472">Membrane</keyword>
<gene>
    <name evidence="11" type="ORF">SAMN05446037_102052</name>
</gene>
<dbReference type="FunFam" id="3.40.50.300:FF:000134">
    <property type="entry name" value="Iron-enterobactin ABC transporter ATP-binding protein"/>
    <property type="match status" value="1"/>
</dbReference>
<dbReference type="Gene3D" id="3.40.50.300">
    <property type="entry name" value="P-loop containing nucleotide triphosphate hydrolases"/>
    <property type="match status" value="1"/>
</dbReference>
<dbReference type="SMART" id="SM00382">
    <property type="entry name" value="AAA"/>
    <property type="match status" value="1"/>
</dbReference>
<evidence type="ECO:0000256" key="4">
    <source>
        <dbReference type="ARBA" id="ARBA00022496"/>
    </source>
</evidence>
<dbReference type="Proteomes" id="UP000198304">
    <property type="component" value="Unassembled WGS sequence"/>
</dbReference>
<keyword evidence="4" id="KW-0410">Iron transport</keyword>
<organism evidence="11 12">
    <name type="scientific">Anaerovirgula multivorans</name>
    <dbReference type="NCBI Taxonomy" id="312168"/>
    <lineage>
        <taxon>Bacteria</taxon>
        <taxon>Bacillati</taxon>
        <taxon>Bacillota</taxon>
        <taxon>Clostridia</taxon>
        <taxon>Peptostreptococcales</taxon>
        <taxon>Natronincolaceae</taxon>
        <taxon>Anaerovirgula</taxon>
    </lineage>
</organism>
<proteinExistence type="predicted"/>
<evidence type="ECO:0000256" key="5">
    <source>
        <dbReference type="ARBA" id="ARBA00022741"/>
    </source>
</evidence>
<evidence type="ECO:0000256" key="1">
    <source>
        <dbReference type="ARBA" id="ARBA00004202"/>
    </source>
</evidence>
<protein>
    <submittedName>
        <fullName evidence="11">Iron complex transport system ATP-binding protein</fullName>
    </submittedName>
</protein>
<dbReference type="GO" id="GO:0016887">
    <property type="term" value="F:ATP hydrolysis activity"/>
    <property type="evidence" value="ECO:0007669"/>
    <property type="project" value="InterPro"/>
</dbReference>
<dbReference type="PANTHER" id="PTHR42771:SF10">
    <property type="entry name" value="FERRICHROME TRANSPORT ATP-BINDING PROTEIN FHUC"/>
    <property type="match status" value="1"/>
</dbReference>
<dbReference type="OrthoDB" id="9799337at2"/>
<sequence length="259" mass="29726">MEIRNLSFQYGKQLILKSISSHIQRGKITTIIGPNGCGKSTLFHLMTKNLKPSKGGIYLENRNIKDISLKEFSKQVAIVHQYNTVPADVTVRRLIAYGRTPYLSFYRKNNNEDEEIIEWVMKITGVYKMKDQPIATLSGGERQRAFIGMALAQKTNILFLDEPTTYLDIHYQIEILNLIKKLNRDFHMTIVMILHDVNQALHYSHEIIGLKEGRIIVQGNNDKIISRSTLHEIFNVNLKIVKEKGKQYVLAVSEKDGLL</sequence>
<accession>A0A239HAB3</accession>
<keyword evidence="6 11" id="KW-0067">ATP-binding</keyword>